<evidence type="ECO:0000313" key="3">
    <source>
        <dbReference type="Proteomes" id="UP000263486"/>
    </source>
</evidence>
<sequence length="206" mass="23776">MEYRLMKKNSYSERSKIFFDRVADTNYGNSEKLDRYILKNIDIDDETTVLDLGCGDGRFLQKLRGLNSNNILYGLDISEKMLEIASSKKIERCEFTLGDSSYLPYGDESIDLIVCLNSFHHYSTPGSTIKEIKRVLSSDGRVVIGDIFTLPIIREIINLYLPYSRSGDYKMYSKKSLDKIFSAEGFENQNFSIISPWLFVSEYKKK</sequence>
<reference evidence="2 3" key="1">
    <citation type="submission" date="2018-08" db="EMBL/GenBank/DDBJ databases">
        <title>Draft genome sequence of Psychrilyobacter sp. strain SD5 isolated from Black Sea water.</title>
        <authorList>
            <person name="Yadav S."/>
            <person name="Villanueva L."/>
            <person name="Damste J.S.S."/>
        </authorList>
    </citation>
    <scope>NUCLEOTIDE SEQUENCE [LARGE SCALE GENOMIC DNA]</scope>
    <source>
        <strain evidence="2 3">SD5</strain>
    </source>
</reference>
<dbReference type="Pfam" id="PF13847">
    <property type="entry name" value="Methyltransf_31"/>
    <property type="match status" value="1"/>
</dbReference>
<organism evidence="2 3">
    <name type="scientific">Psychrilyobacter piezotolerans</name>
    <dbReference type="NCBI Taxonomy" id="2293438"/>
    <lineage>
        <taxon>Bacteria</taxon>
        <taxon>Fusobacteriati</taxon>
        <taxon>Fusobacteriota</taxon>
        <taxon>Fusobacteriia</taxon>
        <taxon>Fusobacteriales</taxon>
        <taxon>Fusobacteriaceae</taxon>
        <taxon>Psychrilyobacter</taxon>
    </lineage>
</organism>
<dbReference type="Gene3D" id="3.40.50.150">
    <property type="entry name" value="Vaccinia Virus protein VP39"/>
    <property type="match status" value="1"/>
</dbReference>
<dbReference type="EMBL" id="QUAJ01000003">
    <property type="protein sequence ID" value="REI42666.1"/>
    <property type="molecule type" value="Genomic_DNA"/>
</dbReference>
<keyword evidence="3" id="KW-1185">Reference proteome</keyword>
<dbReference type="PANTHER" id="PTHR43861:SF1">
    <property type="entry name" value="TRANS-ACONITATE 2-METHYLTRANSFERASE"/>
    <property type="match status" value="1"/>
</dbReference>
<dbReference type="InterPro" id="IPR029063">
    <property type="entry name" value="SAM-dependent_MTases_sf"/>
</dbReference>
<evidence type="ECO:0000259" key="1">
    <source>
        <dbReference type="Pfam" id="PF13847"/>
    </source>
</evidence>
<gene>
    <name evidence="2" type="ORF">DYH56_02545</name>
</gene>
<keyword evidence="2" id="KW-0489">Methyltransferase</keyword>
<dbReference type="PANTHER" id="PTHR43861">
    <property type="entry name" value="TRANS-ACONITATE 2-METHYLTRANSFERASE-RELATED"/>
    <property type="match status" value="1"/>
</dbReference>
<dbReference type="GO" id="GO:0008168">
    <property type="term" value="F:methyltransferase activity"/>
    <property type="evidence" value="ECO:0007669"/>
    <property type="project" value="UniProtKB-KW"/>
</dbReference>
<keyword evidence="2" id="KW-0808">Transferase</keyword>
<proteinExistence type="predicted"/>
<accession>A0ABX9KJN9</accession>
<dbReference type="InterPro" id="IPR025714">
    <property type="entry name" value="Methyltranfer_dom"/>
</dbReference>
<feature type="domain" description="Methyltransferase" evidence="1">
    <location>
        <begin position="44"/>
        <end position="148"/>
    </location>
</feature>
<evidence type="ECO:0000313" key="2">
    <source>
        <dbReference type="EMBL" id="REI42666.1"/>
    </source>
</evidence>
<protein>
    <submittedName>
        <fullName evidence="2">Methyltransferase domain-containing protein</fullName>
    </submittedName>
</protein>
<dbReference type="Proteomes" id="UP000263486">
    <property type="component" value="Unassembled WGS sequence"/>
</dbReference>
<comment type="caution">
    <text evidence="2">The sequence shown here is derived from an EMBL/GenBank/DDBJ whole genome shotgun (WGS) entry which is preliminary data.</text>
</comment>
<dbReference type="SUPFAM" id="SSF53335">
    <property type="entry name" value="S-adenosyl-L-methionine-dependent methyltransferases"/>
    <property type="match status" value="1"/>
</dbReference>
<dbReference type="GO" id="GO:0032259">
    <property type="term" value="P:methylation"/>
    <property type="evidence" value="ECO:0007669"/>
    <property type="project" value="UniProtKB-KW"/>
</dbReference>
<dbReference type="CDD" id="cd02440">
    <property type="entry name" value="AdoMet_MTases"/>
    <property type="match status" value="1"/>
</dbReference>
<name>A0ABX9KJN9_9FUSO</name>